<dbReference type="EMBL" id="JBHRUJ010000008">
    <property type="protein sequence ID" value="MFC3210543.1"/>
    <property type="molecule type" value="Genomic_DNA"/>
</dbReference>
<dbReference type="PANTHER" id="PTHR48100">
    <property type="entry name" value="BROAD-SPECIFICITY PHOSPHATASE YOR283W-RELATED"/>
    <property type="match status" value="1"/>
</dbReference>
<dbReference type="InterPro" id="IPR029033">
    <property type="entry name" value="His_PPase_superfam"/>
</dbReference>
<dbReference type="RefSeq" id="WP_240633621.1">
    <property type="nucleotide sequence ID" value="NZ_JBHRUJ010000008.1"/>
</dbReference>
<organism evidence="1 2">
    <name type="scientific">Planomicrobium okeanokoites</name>
    <name type="common">Planococcus okeanokoites</name>
    <name type="synonym">Flavobacterium okeanokoites</name>
    <dbReference type="NCBI Taxonomy" id="244"/>
    <lineage>
        <taxon>Bacteria</taxon>
        <taxon>Bacillati</taxon>
        <taxon>Bacillota</taxon>
        <taxon>Bacilli</taxon>
        <taxon>Bacillales</taxon>
        <taxon>Caryophanaceae</taxon>
        <taxon>Planomicrobium</taxon>
    </lineage>
</organism>
<name>A0ABV7KM73_PLAOK</name>
<evidence type="ECO:0000313" key="2">
    <source>
        <dbReference type="Proteomes" id="UP001595625"/>
    </source>
</evidence>
<gene>
    <name evidence="1" type="ORF">ACFOEJ_05645</name>
</gene>
<dbReference type="InterPro" id="IPR013078">
    <property type="entry name" value="His_Pase_superF_clade-1"/>
</dbReference>
<dbReference type="Proteomes" id="UP001595625">
    <property type="component" value="Unassembled WGS sequence"/>
</dbReference>
<dbReference type="Pfam" id="PF00300">
    <property type="entry name" value="His_Phos_1"/>
    <property type="match status" value="1"/>
</dbReference>
<sequence>MEKKYIGWTDEAVLPFETEAQLKSGEIWGSDLLRCRQTASILFPNAAYRADPDFRECNFGEWEMKTYEELKSEPLYRKWIDDPYSVTPPDGESLHQVELRISQALSKLPAGNEFTIIMHGGPIRYLLARAKKETFREQQAFHGDCHSISWQSRQAFEEERICKSYSVVPLTAKGNM</sequence>
<dbReference type="InterPro" id="IPR050275">
    <property type="entry name" value="PGM_Phosphatase"/>
</dbReference>
<dbReference type="Gene3D" id="3.40.50.1240">
    <property type="entry name" value="Phosphoglycerate mutase-like"/>
    <property type="match status" value="1"/>
</dbReference>
<proteinExistence type="predicted"/>
<dbReference type="SUPFAM" id="SSF53254">
    <property type="entry name" value="Phosphoglycerate mutase-like"/>
    <property type="match status" value="1"/>
</dbReference>
<reference evidence="2" key="1">
    <citation type="journal article" date="2019" name="Int. J. Syst. Evol. Microbiol.">
        <title>The Global Catalogue of Microorganisms (GCM) 10K type strain sequencing project: providing services to taxonomists for standard genome sequencing and annotation.</title>
        <authorList>
            <consortium name="The Broad Institute Genomics Platform"/>
            <consortium name="The Broad Institute Genome Sequencing Center for Infectious Disease"/>
            <person name="Wu L."/>
            <person name="Ma J."/>
        </authorList>
    </citation>
    <scope>NUCLEOTIDE SEQUENCE [LARGE SCALE GENOMIC DNA]</scope>
    <source>
        <strain evidence="2">CCM 320</strain>
    </source>
</reference>
<dbReference type="PANTHER" id="PTHR48100:SF1">
    <property type="entry name" value="HISTIDINE PHOSPHATASE FAMILY PROTEIN-RELATED"/>
    <property type="match status" value="1"/>
</dbReference>
<keyword evidence="2" id="KW-1185">Reference proteome</keyword>
<protein>
    <submittedName>
        <fullName evidence="1">Histidine phosphatase family protein</fullName>
    </submittedName>
</protein>
<accession>A0ABV7KM73</accession>
<comment type="caution">
    <text evidence="1">The sequence shown here is derived from an EMBL/GenBank/DDBJ whole genome shotgun (WGS) entry which is preliminary data.</text>
</comment>
<evidence type="ECO:0000313" key="1">
    <source>
        <dbReference type="EMBL" id="MFC3210543.1"/>
    </source>
</evidence>